<evidence type="ECO:0000313" key="1">
    <source>
        <dbReference type="EMBL" id="QLN00607.1"/>
    </source>
</evidence>
<gene>
    <name evidence="1" type="ORF">HVY52_12610</name>
</gene>
<dbReference type="AlphaFoldDB" id="A0A7W3I2V2"/>
<reference evidence="1 2" key="1">
    <citation type="submission" date="2020-06" db="EMBL/GenBank/DDBJ databases">
        <title>REHAB project genomes.</title>
        <authorList>
            <person name="Shaw L.P."/>
        </authorList>
    </citation>
    <scope>NUCLEOTIDE SEQUENCE [LARGE SCALE GENOMIC DNA]</scope>
    <source>
        <strain evidence="1 2">RHB28-C13</strain>
    </source>
</reference>
<dbReference type="EMBL" id="CP055675">
    <property type="protein sequence ID" value="QLN00607.1"/>
    <property type="molecule type" value="Genomic_DNA"/>
</dbReference>
<accession>A0A7W3I2V2</accession>
<sequence length="128" mass="14746">MSWDIVLMKTHTNSEPLDANINFVPFERDSTVRQLHTLFPELNVSNQQCLLLEDEIALEIYMGDEEMCETITLMLHGNTPPEPFIAAICNLLSCRAFDISSGEFLDLPCGSRFSTWNDWRNEIVKDYQ</sequence>
<protein>
    <submittedName>
        <fullName evidence="1">Uncharacterized protein</fullName>
    </submittedName>
</protein>
<name>A0A7W3I2V2_ESCFE</name>
<evidence type="ECO:0000313" key="2">
    <source>
        <dbReference type="Proteomes" id="UP000510927"/>
    </source>
</evidence>
<dbReference type="Proteomes" id="UP000510927">
    <property type="component" value="Chromosome"/>
</dbReference>
<organism evidence="1 2">
    <name type="scientific">Escherichia fergusonii</name>
    <dbReference type="NCBI Taxonomy" id="564"/>
    <lineage>
        <taxon>Bacteria</taxon>
        <taxon>Pseudomonadati</taxon>
        <taxon>Pseudomonadota</taxon>
        <taxon>Gammaproteobacteria</taxon>
        <taxon>Enterobacterales</taxon>
        <taxon>Enterobacteriaceae</taxon>
        <taxon>Escherichia</taxon>
    </lineage>
</organism>
<proteinExistence type="predicted"/>
<dbReference type="RefSeq" id="WP_181202527.1">
    <property type="nucleotide sequence ID" value="NZ_CP055675.1"/>
</dbReference>